<feature type="non-terminal residue" evidence="1">
    <location>
        <position position="1"/>
    </location>
</feature>
<organism evidence="1 2">
    <name type="scientific">Rhizopogon vesiculosus</name>
    <dbReference type="NCBI Taxonomy" id="180088"/>
    <lineage>
        <taxon>Eukaryota</taxon>
        <taxon>Fungi</taxon>
        <taxon>Dikarya</taxon>
        <taxon>Basidiomycota</taxon>
        <taxon>Agaricomycotina</taxon>
        <taxon>Agaricomycetes</taxon>
        <taxon>Agaricomycetidae</taxon>
        <taxon>Boletales</taxon>
        <taxon>Suillineae</taxon>
        <taxon>Rhizopogonaceae</taxon>
        <taxon>Rhizopogon</taxon>
    </lineage>
</organism>
<accession>A0A1J8R1G6</accession>
<protein>
    <submittedName>
        <fullName evidence="1">Uncharacterized protein</fullName>
    </submittedName>
</protein>
<comment type="caution">
    <text evidence="1">The sequence shown here is derived from an EMBL/GenBank/DDBJ whole genome shotgun (WGS) entry which is preliminary data.</text>
</comment>
<dbReference type="AlphaFoldDB" id="A0A1J8R1G6"/>
<evidence type="ECO:0000313" key="2">
    <source>
        <dbReference type="Proteomes" id="UP000183567"/>
    </source>
</evidence>
<proteinExistence type="predicted"/>
<reference evidence="1 2" key="1">
    <citation type="submission" date="2016-03" db="EMBL/GenBank/DDBJ databases">
        <title>Comparative genomics of the ectomycorrhizal sister species Rhizopogon vinicolor and Rhizopogon vesiculosus (Basidiomycota: Boletales) reveals a divergence of the mating type B locus.</title>
        <authorList>
            <person name="Mujic A.B."/>
            <person name="Kuo A."/>
            <person name="Tritt A."/>
            <person name="Lipzen A."/>
            <person name="Chen C."/>
            <person name="Johnson J."/>
            <person name="Sharma A."/>
            <person name="Barry K."/>
            <person name="Grigoriev I.V."/>
            <person name="Spatafora J.W."/>
        </authorList>
    </citation>
    <scope>NUCLEOTIDE SEQUENCE [LARGE SCALE GENOMIC DNA]</scope>
    <source>
        <strain evidence="1 2">AM-OR11-056</strain>
    </source>
</reference>
<evidence type="ECO:0000313" key="1">
    <source>
        <dbReference type="EMBL" id="OJA19489.1"/>
    </source>
</evidence>
<sequence length="84" mass="9527">HANFYDPGLQHIQNALDGGISRYGHSIRRPNSPLTDINSLNMTIVLNDPSLWPLISYVRAISYFEVACFTAVVYDWSAHKTNVY</sequence>
<dbReference type="EMBL" id="LVVM01001008">
    <property type="protein sequence ID" value="OJA19489.1"/>
    <property type="molecule type" value="Genomic_DNA"/>
</dbReference>
<keyword evidence="2" id="KW-1185">Reference proteome</keyword>
<dbReference type="Proteomes" id="UP000183567">
    <property type="component" value="Unassembled WGS sequence"/>
</dbReference>
<dbReference type="OrthoDB" id="2692685at2759"/>
<name>A0A1J8R1G6_9AGAM</name>
<gene>
    <name evidence="1" type="ORF">AZE42_09643</name>
</gene>